<proteinExistence type="predicted"/>
<organism evidence="2 3">
    <name type="scientific">Desulfosarcina ovata subsp. ovata</name>
    <dbReference type="NCBI Taxonomy" id="2752305"/>
    <lineage>
        <taxon>Bacteria</taxon>
        <taxon>Pseudomonadati</taxon>
        <taxon>Thermodesulfobacteriota</taxon>
        <taxon>Desulfobacteria</taxon>
        <taxon>Desulfobacterales</taxon>
        <taxon>Desulfosarcinaceae</taxon>
        <taxon>Desulfosarcina</taxon>
    </lineage>
</organism>
<evidence type="ECO:0000259" key="1">
    <source>
        <dbReference type="Pfam" id="PF12146"/>
    </source>
</evidence>
<dbReference type="EMBL" id="AP021879">
    <property type="protein sequence ID" value="BBO93122.1"/>
    <property type="molecule type" value="Genomic_DNA"/>
</dbReference>
<evidence type="ECO:0000313" key="3">
    <source>
        <dbReference type="Proteomes" id="UP000422108"/>
    </source>
</evidence>
<keyword evidence="3" id="KW-1185">Reference proteome</keyword>
<evidence type="ECO:0000313" key="2">
    <source>
        <dbReference type="EMBL" id="BBO93122.1"/>
    </source>
</evidence>
<dbReference type="Gene3D" id="3.40.50.1820">
    <property type="entry name" value="alpha/beta hydrolase"/>
    <property type="match status" value="2"/>
</dbReference>
<dbReference type="AlphaFoldDB" id="A0A5K8AK92"/>
<dbReference type="PANTHER" id="PTHR12277:SF81">
    <property type="entry name" value="PROTEIN ABHD13"/>
    <property type="match status" value="1"/>
</dbReference>
<sequence length="268" mass="29024">MSPTPTADYRALDRPEVLASLFHPRKVAGPVDGGQRFHEVRIPVAAEIGIGARFYMAGNSGPVILFFHGNGEIVSDYDDIAPMFNRLGIHFIAVDYRGYGCSDGHPTVSAMMADCRPVFDYVCNWLKDNGVNGPLIVMGRSLGSASALELAATGDERIDGLIVESGFAWAGPLLRLLGIDPQRIGFDESSGFSNLEKIRAFTGPTLIIHAELDHIIPFADGLALFNASGAADKTLLKIHKANHNDIFLRGMDRYLEAVGALADRITNR</sequence>
<dbReference type="Pfam" id="PF12146">
    <property type="entry name" value="Hydrolase_4"/>
    <property type="match status" value="1"/>
</dbReference>
<reference evidence="2 3" key="1">
    <citation type="submission" date="2019-11" db="EMBL/GenBank/DDBJ databases">
        <title>Comparative genomics of hydrocarbon-degrading Desulfosarcina strains.</title>
        <authorList>
            <person name="Watanabe M."/>
            <person name="Kojima H."/>
            <person name="Fukui M."/>
        </authorList>
    </citation>
    <scope>NUCLEOTIDE SEQUENCE [LARGE SCALE GENOMIC DNA]</scope>
    <source>
        <strain evidence="3">oXyS1</strain>
    </source>
</reference>
<name>A0A5K8AK92_9BACT</name>
<gene>
    <name evidence="2" type="ORF">DSCOOX_63020</name>
</gene>
<dbReference type="SUPFAM" id="SSF53474">
    <property type="entry name" value="alpha/beta-Hydrolases"/>
    <property type="match status" value="1"/>
</dbReference>
<protein>
    <recommendedName>
        <fullName evidence="1">Serine aminopeptidase S33 domain-containing protein</fullName>
    </recommendedName>
</protein>
<feature type="domain" description="Serine aminopeptidase S33" evidence="1">
    <location>
        <begin position="63"/>
        <end position="171"/>
    </location>
</feature>
<accession>A0A5K8AK92</accession>
<dbReference type="RefSeq" id="WP_155313772.1">
    <property type="nucleotide sequence ID" value="NZ_AP021879.1"/>
</dbReference>
<dbReference type="InterPro" id="IPR022742">
    <property type="entry name" value="Hydrolase_4"/>
</dbReference>
<dbReference type="InterPro" id="IPR029058">
    <property type="entry name" value="AB_hydrolase_fold"/>
</dbReference>
<dbReference type="Proteomes" id="UP000422108">
    <property type="component" value="Chromosome"/>
</dbReference>
<dbReference type="PANTHER" id="PTHR12277">
    <property type="entry name" value="ALPHA/BETA HYDROLASE DOMAIN-CONTAINING PROTEIN"/>
    <property type="match status" value="1"/>
</dbReference>